<keyword evidence="1" id="KW-0812">Transmembrane</keyword>
<evidence type="ECO:0000313" key="3">
    <source>
        <dbReference type="Proteomes" id="UP000586042"/>
    </source>
</evidence>
<feature type="transmembrane region" description="Helical" evidence="1">
    <location>
        <begin position="110"/>
        <end position="130"/>
    </location>
</feature>
<accession>A0A7Y6IBM4</accession>
<feature type="transmembrane region" description="Helical" evidence="1">
    <location>
        <begin position="186"/>
        <end position="206"/>
    </location>
</feature>
<feature type="transmembrane region" description="Helical" evidence="1">
    <location>
        <begin position="40"/>
        <end position="62"/>
    </location>
</feature>
<feature type="transmembrane region" description="Helical" evidence="1">
    <location>
        <begin position="218"/>
        <end position="241"/>
    </location>
</feature>
<organism evidence="2 3">
    <name type="scientific">Nonomuraea montanisoli</name>
    <dbReference type="NCBI Taxonomy" id="2741721"/>
    <lineage>
        <taxon>Bacteria</taxon>
        <taxon>Bacillati</taxon>
        <taxon>Actinomycetota</taxon>
        <taxon>Actinomycetes</taxon>
        <taxon>Streptosporangiales</taxon>
        <taxon>Streptosporangiaceae</taxon>
        <taxon>Nonomuraea</taxon>
    </lineage>
</organism>
<evidence type="ECO:0000256" key="1">
    <source>
        <dbReference type="SAM" id="Phobius"/>
    </source>
</evidence>
<evidence type="ECO:0000313" key="2">
    <source>
        <dbReference type="EMBL" id="NUW35263.1"/>
    </source>
</evidence>
<feature type="transmembrane region" description="Helical" evidence="1">
    <location>
        <begin position="247"/>
        <end position="267"/>
    </location>
</feature>
<proteinExistence type="predicted"/>
<dbReference type="RefSeq" id="WP_175592709.1">
    <property type="nucleotide sequence ID" value="NZ_JABWGN010000011.1"/>
</dbReference>
<feature type="transmembrane region" description="Helical" evidence="1">
    <location>
        <begin position="142"/>
        <end position="166"/>
    </location>
</feature>
<feature type="transmembrane region" description="Helical" evidence="1">
    <location>
        <begin position="5"/>
        <end position="25"/>
    </location>
</feature>
<name>A0A7Y6IBM4_9ACTN</name>
<reference evidence="2 3" key="1">
    <citation type="submission" date="2020-06" db="EMBL/GenBank/DDBJ databases">
        <title>Nonomuraea sp. SMC257, a novel actinomycete isolated from soil.</title>
        <authorList>
            <person name="Chanama M."/>
        </authorList>
    </citation>
    <scope>NUCLEOTIDE SEQUENCE [LARGE SCALE GENOMIC DNA]</scope>
    <source>
        <strain evidence="2 3">SMC257</strain>
    </source>
</reference>
<gene>
    <name evidence="2" type="ORF">HTZ77_28080</name>
</gene>
<dbReference type="Proteomes" id="UP000586042">
    <property type="component" value="Unassembled WGS sequence"/>
</dbReference>
<dbReference type="EMBL" id="JABWGN010000011">
    <property type="protein sequence ID" value="NUW35263.1"/>
    <property type="molecule type" value="Genomic_DNA"/>
</dbReference>
<keyword evidence="1" id="KW-1133">Transmembrane helix</keyword>
<protein>
    <submittedName>
        <fullName evidence="2">Uncharacterized protein</fullName>
    </submittedName>
</protein>
<sequence length="295" mass="30176">MNRLWYTIAAVMVLAGLAHLGLLLIDGGPWDGPVSWRKPFTFGVSFGLSVATLAWVTGLAGLRPRPRAALVGVFTAASAVELTLITMQAWRGVPSHFNFATGFDSLVSATLAAGGMVLVVVTICATVAVSRRRPGVAPSVLLAVRAGFGTLLAAMAFGAVMIAQGVTQARTGHQDTAYTVAAALKPAHAVLMHGILLLPALALLAGRALPEEGQRLRLVRLALGAYAVVAGVVCGLSLAGVTAAAPATASVLSAGTVSTVAIAALLWPRLTRGRLASAGGARGLRHDREEAPRTA</sequence>
<feature type="transmembrane region" description="Helical" evidence="1">
    <location>
        <begin position="69"/>
        <end position="90"/>
    </location>
</feature>
<keyword evidence="1" id="KW-0472">Membrane</keyword>
<comment type="caution">
    <text evidence="2">The sequence shown here is derived from an EMBL/GenBank/DDBJ whole genome shotgun (WGS) entry which is preliminary data.</text>
</comment>
<keyword evidence="3" id="KW-1185">Reference proteome</keyword>
<dbReference type="AlphaFoldDB" id="A0A7Y6IBM4"/>